<dbReference type="SUPFAM" id="SSF56854">
    <property type="entry name" value="Bcl-2 inhibitors of programmed cell death"/>
    <property type="match status" value="1"/>
</dbReference>
<comment type="similarity">
    <text evidence="1">Belongs to the Bcl-2 family.</text>
</comment>
<dbReference type="GO" id="GO:0008630">
    <property type="term" value="P:intrinsic apoptotic signaling pathway in response to DNA damage"/>
    <property type="evidence" value="ECO:0007669"/>
    <property type="project" value="TreeGrafter"/>
</dbReference>
<evidence type="ECO:0000313" key="6">
    <source>
        <dbReference type="Proteomes" id="UP000828390"/>
    </source>
</evidence>
<dbReference type="OrthoDB" id="10046645at2759"/>
<evidence type="ECO:0000259" key="4">
    <source>
        <dbReference type="Pfam" id="PF00452"/>
    </source>
</evidence>
<dbReference type="InterPro" id="IPR036834">
    <property type="entry name" value="Bcl-2-like_sf"/>
</dbReference>
<protein>
    <recommendedName>
        <fullName evidence="4">Bcl-2 Bcl-2 homology region 1-3 domain-containing protein</fullName>
    </recommendedName>
</protein>
<dbReference type="AlphaFoldDB" id="A0A9D4D0T6"/>
<name>A0A9D4D0T6_DREPO</name>
<dbReference type="PANTHER" id="PTHR11256">
    <property type="entry name" value="BCL-2 RELATED"/>
    <property type="match status" value="1"/>
</dbReference>
<feature type="region of interest" description="Disordered" evidence="3">
    <location>
        <begin position="118"/>
        <end position="150"/>
    </location>
</feature>
<reference evidence="5" key="2">
    <citation type="submission" date="2020-11" db="EMBL/GenBank/DDBJ databases">
        <authorList>
            <person name="McCartney M.A."/>
            <person name="Auch B."/>
            <person name="Kono T."/>
            <person name="Mallez S."/>
            <person name="Becker A."/>
            <person name="Gohl D.M."/>
            <person name="Silverstein K.A.T."/>
            <person name="Koren S."/>
            <person name="Bechman K.B."/>
            <person name="Herman A."/>
            <person name="Abrahante J.E."/>
            <person name="Garbe J."/>
        </authorList>
    </citation>
    <scope>NUCLEOTIDE SEQUENCE</scope>
    <source>
        <strain evidence="5">Duluth1</strain>
        <tissue evidence="5">Whole animal</tissue>
    </source>
</reference>
<gene>
    <name evidence="5" type="ORF">DPMN_042671</name>
</gene>
<dbReference type="InterPro" id="IPR046371">
    <property type="entry name" value="Bcl-2_BH1-3"/>
</dbReference>
<dbReference type="EMBL" id="JAIWYP010000011">
    <property type="protein sequence ID" value="KAH3736109.1"/>
    <property type="molecule type" value="Genomic_DNA"/>
</dbReference>
<dbReference type="GO" id="GO:0097192">
    <property type="term" value="P:extrinsic apoptotic signaling pathway in absence of ligand"/>
    <property type="evidence" value="ECO:0007669"/>
    <property type="project" value="TreeGrafter"/>
</dbReference>
<dbReference type="GO" id="GO:0005741">
    <property type="term" value="C:mitochondrial outer membrane"/>
    <property type="evidence" value="ECO:0007669"/>
    <property type="project" value="TreeGrafter"/>
</dbReference>
<comment type="caution">
    <text evidence="5">The sequence shown here is derived from an EMBL/GenBank/DDBJ whole genome shotgun (WGS) entry which is preliminary data.</text>
</comment>
<reference evidence="5" key="1">
    <citation type="journal article" date="2019" name="bioRxiv">
        <title>The Genome of the Zebra Mussel, Dreissena polymorpha: A Resource for Invasive Species Research.</title>
        <authorList>
            <person name="McCartney M.A."/>
            <person name="Auch B."/>
            <person name="Kono T."/>
            <person name="Mallez S."/>
            <person name="Zhang Y."/>
            <person name="Obille A."/>
            <person name="Becker A."/>
            <person name="Abrahante J.E."/>
            <person name="Garbe J."/>
            <person name="Badalamenti J.P."/>
            <person name="Herman A."/>
            <person name="Mangelson H."/>
            <person name="Liachko I."/>
            <person name="Sullivan S."/>
            <person name="Sone E.D."/>
            <person name="Koren S."/>
            <person name="Silverstein K.A.T."/>
            <person name="Beckman K.B."/>
            <person name="Gohl D.M."/>
        </authorList>
    </citation>
    <scope>NUCLEOTIDE SEQUENCE</scope>
    <source>
        <strain evidence="5">Duluth1</strain>
        <tissue evidence="5">Whole animal</tissue>
    </source>
</reference>
<keyword evidence="2" id="KW-0053">Apoptosis</keyword>
<keyword evidence="6" id="KW-1185">Reference proteome</keyword>
<dbReference type="PROSITE" id="PS50062">
    <property type="entry name" value="BCL2_FAMILY"/>
    <property type="match status" value="1"/>
</dbReference>
<evidence type="ECO:0000256" key="2">
    <source>
        <dbReference type="ARBA" id="ARBA00022703"/>
    </source>
</evidence>
<dbReference type="Pfam" id="PF00452">
    <property type="entry name" value="Bcl-2"/>
    <property type="match status" value="1"/>
</dbReference>
<dbReference type="GO" id="GO:0042981">
    <property type="term" value="P:regulation of apoptotic process"/>
    <property type="evidence" value="ECO:0007669"/>
    <property type="project" value="InterPro"/>
</dbReference>
<evidence type="ECO:0000256" key="3">
    <source>
        <dbReference type="SAM" id="MobiDB-lite"/>
    </source>
</evidence>
<accession>A0A9D4D0T6</accession>
<dbReference type="Proteomes" id="UP000828390">
    <property type="component" value="Unassembled WGS sequence"/>
</dbReference>
<organism evidence="5 6">
    <name type="scientific">Dreissena polymorpha</name>
    <name type="common">Zebra mussel</name>
    <name type="synonym">Mytilus polymorpha</name>
    <dbReference type="NCBI Taxonomy" id="45954"/>
    <lineage>
        <taxon>Eukaryota</taxon>
        <taxon>Metazoa</taxon>
        <taxon>Spiralia</taxon>
        <taxon>Lophotrochozoa</taxon>
        <taxon>Mollusca</taxon>
        <taxon>Bivalvia</taxon>
        <taxon>Autobranchia</taxon>
        <taxon>Heteroconchia</taxon>
        <taxon>Euheterodonta</taxon>
        <taxon>Imparidentia</taxon>
        <taxon>Neoheterodontei</taxon>
        <taxon>Myida</taxon>
        <taxon>Dreissenoidea</taxon>
        <taxon>Dreissenidae</taxon>
        <taxon>Dreissena</taxon>
    </lineage>
</organism>
<feature type="domain" description="Bcl-2 Bcl-2 homology region 1-3" evidence="4">
    <location>
        <begin position="165"/>
        <end position="259"/>
    </location>
</feature>
<sequence length="275" mass="31047">MSKGRKLKLKLIGDVDKIEEFQRETARLLEQFLQSDNDEQRPGYIQCGNFERKANETDSSDILRFQGFSGRGRAVSFGKLDSKANETDWSDIFRFQGISDGGRAVSFAFGNFESKDNETDMSDIKRHQGLPESKEAGDSTEDKDNIPQGVFGSRTELEQDLVRELRRIADEIDRNGKENICQSMKDVAGLMVYSSFKSTVKQYVGNLIGWGRVAFVFQFTKKAVQAAGRGGLNARQIRENCLRYIEDKCADWIVRHGGWASMLPADSDDSRPEVD</sequence>
<dbReference type="GO" id="GO:0001836">
    <property type="term" value="P:release of cytochrome c from mitochondria"/>
    <property type="evidence" value="ECO:0007669"/>
    <property type="project" value="TreeGrafter"/>
</dbReference>
<evidence type="ECO:0000313" key="5">
    <source>
        <dbReference type="EMBL" id="KAH3736109.1"/>
    </source>
</evidence>
<dbReference type="InterPro" id="IPR002475">
    <property type="entry name" value="Bcl2-like"/>
</dbReference>
<dbReference type="InterPro" id="IPR026298">
    <property type="entry name" value="Bcl-2_fam"/>
</dbReference>
<dbReference type="Gene3D" id="1.10.437.10">
    <property type="entry name" value="Blc2-like"/>
    <property type="match status" value="1"/>
</dbReference>
<dbReference type="GO" id="GO:0051400">
    <property type="term" value="F:BH domain binding"/>
    <property type="evidence" value="ECO:0007669"/>
    <property type="project" value="TreeGrafter"/>
</dbReference>
<evidence type="ECO:0000256" key="1">
    <source>
        <dbReference type="ARBA" id="ARBA00009458"/>
    </source>
</evidence>
<proteinExistence type="inferred from homology"/>
<feature type="compositionally biased region" description="Basic and acidic residues" evidence="3">
    <location>
        <begin position="132"/>
        <end position="145"/>
    </location>
</feature>